<dbReference type="RefSeq" id="WP_271925227.1">
    <property type="nucleotide sequence ID" value="NZ_JAQNDO010000001.1"/>
</dbReference>
<protein>
    <submittedName>
        <fullName evidence="3">Arsenate reductase ArsC</fullName>
    </submittedName>
</protein>
<feature type="domain" description="Phosphotyrosine protein phosphatase I" evidence="2">
    <location>
        <begin position="9"/>
        <end position="142"/>
    </location>
</feature>
<evidence type="ECO:0000256" key="1">
    <source>
        <dbReference type="ARBA" id="ARBA00022849"/>
    </source>
</evidence>
<gene>
    <name evidence="3" type="ORF">POL67_36360</name>
</gene>
<organism evidence="3 4">
    <name type="scientific">Polyangium mundeleinium</name>
    <dbReference type="NCBI Taxonomy" id="2995306"/>
    <lineage>
        <taxon>Bacteria</taxon>
        <taxon>Pseudomonadati</taxon>
        <taxon>Myxococcota</taxon>
        <taxon>Polyangia</taxon>
        <taxon>Polyangiales</taxon>
        <taxon>Polyangiaceae</taxon>
        <taxon>Polyangium</taxon>
    </lineage>
</organism>
<accession>A0ABT5EZP7</accession>
<dbReference type="PANTHER" id="PTHR43428:SF1">
    <property type="entry name" value="ARSENATE REDUCTASE"/>
    <property type="match status" value="1"/>
</dbReference>
<keyword evidence="1" id="KW-0059">Arsenical resistance</keyword>
<sequence length="146" mass="16332">MTFQRPKMRSIVFLCVRNSARSQMAEGLGRTILGGDIRVQSAGSEPSHVNPWAIEVCREIGIDLTGQTSKYVGTIDPDSVDTVIRLCDEEVCPVSLSDKQHYYVPIEDPASDDPSFGREQMLARFRRARDAIKEQFESLAAILDRT</sequence>
<dbReference type="Proteomes" id="UP001221411">
    <property type="component" value="Unassembled WGS sequence"/>
</dbReference>
<dbReference type="Pfam" id="PF01451">
    <property type="entry name" value="LMWPc"/>
    <property type="match status" value="1"/>
</dbReference>
<comment type="caution">
    <text evidence="3">The sequence shown here is derived from an EMBL/GenBank/DDBJ whole genome shotgun (WGS) entry which is preliminary data.</text>
</comment>
<dbReference type="InterPro" id="IPR023485">
    <property type="entry name" value="Ptyr_pPase"/>
</dbReference>
<dbReference type="SMART" id="SM00226">
    <property type="entry name" value="LMWPc"/>
    <property type="match status" value="1"/>
</dbReference>
<dbReference type="PANTHER" id="PTHR43428">
    <property type="entry name" value="ARSENATE REDUCTASE"/>
    <property type="match status" value="1"/>
</dbReference>
<reference evidence="3 4" key="1">
    <citation type="submission" date="2022-11" db="EMBL/GenBank/DDBJ databases">
        <title>Minimal conservation of predation-associated metabolite biosynthetic gene clusters underscores biosynthetic potential of Myxococcota including descriptions for ten novel species: Archangium lansinium sp. nov., Myxococcus landrumus sp. nov., Nannocystis bai.</title>
        <authorList>
            <person name="Ahearne A."/>
            <person name="Stevens C."/>
            <person name="Dowd S."/>
        </authorList>
    </citation>
    <scope>NUCLEOTIDE SEQUENCE [LARGE SCALE GENOMIC DNA]</scope>
    <source>
        <strain evidence="3 4">RJM3</strain>
    </source>
</reference>
<dbReference type="EMBL" id="JAQNDO010000001">
    <property type="protein sequence ID" value="MDC0746859.1"/>
    <property type="molecule type" value="Genomic_DNA"/>
</dbReference>
<dbReference type="Gene3D" id="3.40.50.2300">
    <property type="match status" value="1"/>
</dbReference>
<dbReference type="CDD" id="cd16345">
    <property type="entry name" value="LMWP_ArsC"/>
    <property type="match status" value="1"/>
</dbReference>
<evidence type="ECO:0000313" key="3">
    <source>
        <dbReference type="EMBL" id="MDC0746859.1"/>
    </source>
</evidence>
<dbReference type="InterPro" id="IPR036196">
    <property type="entry name" value="Ptyr_pPase_sf"/>
</dbReference>
<evidence type="ECO:0000313" key="4">
    <source>
        <dbReference type="Proteomes" id="UP001221411"/>
    </source>
</evidence>
<dbReference type="SUPFAM" id="SSF52788">
    <property type="entry name" value="Phosphotyrosine protein phosphatases I"/>
    <property type="match status" value="1"/>
</dbReference>
<keyword evidence="4" id="KW-1185">Reference proteome</keyword>
<name>A0ABT5EZP7_9BACT</name>
<proteinExistence type="predicted"/>
<evidence type="ECO:0000259" key="2">
    <source>
        <dbReference type="SMART" id="SM00226"/>
    </source>
</evidence>